<dbReference type="GO" id="GO:0005813">
    <property type="term" value="C:centrosome"/>
    <property type="evidence" value="ECO:0007669"/>
    <property type="project" value="TreeGrafter"/>
</dbReference>
<reference evidence="2" key="1">
    <citation type="submission" date="2015-09" db="EMBL/GenBank/DDBJ databases">
        <title>Scylla olivacea transcriptome.</title>
        <authorList>
            <person name="Ikhwanuddin M."/>
        </authorList>
    </citation>
    <scope>NUCLEOTIDE SEQUENCE</scope>
</reference>
<sequence length="604" mass="68448">MEGNLHQWAANLSSRHKLFSHDQPLAPHHFSILLQEKNLKPCFSFLARRVVPPDQGRLIKLNLKHARIRKSLKEEAEEPSSLHDYLRLKTAIVDARTAIAAETKEISRLSQKKEELRQGEVEAWRKAGLVRASQQDKEQLTHHYGQWSTQLTELREDQLREERKVAKANLAIKDKVHTELMDLERVHQALLSSRPCAAHSIHQMKEDVWERIGESIDELSPRGLVEAVLGETREGQHALRTLLQGVDLTRDAHDLRVKCEGDGTFIDEMNPSGVMESVRELLRQMSAAHVKLYLQAHQENRAALSLTRALNTITNNITTVAKRNYEGEEVVAAVVTLIKTRYALAGEHAALTAAQTLTATLQDQADTAARIHMAVKEKHARIRNFEREIQEKVENIQSLAESVRGGRETVRQLLTSLQSNIKEVLSFTTTPTPASSSLADECEKLEAIPLAYLLTTQMEMPGERKQKISMSTTPLIWHNTELANAGWKAVSQLCDGMQCWDSVYEAACKCLHLTTTHHCQMERLISLQEALCTARKQSEAISSQGTKELLKQVEAHDQKLEEEVTVMLNDTEKQLGKGFQHLTKFNQHMSDWWEQPAKRIQVKS</sequence>
<dbReference type="EMBL" id="GDRN01072491">
    <property type="protein sequence ID" value="JAI63543.1"/>
    <property type="molecule type" value="Transcribed_RNA"/>
</dbReference>
<feature type="coiled-coil region" evidence="1">
    <location>
        <begin position="375"/>
        <end position="402"/>
    </location>
</feature>
<keyword evidence="1" id="KW-0175">Coiled coil</keyword>
<dbReference type="GO" id="GO:0051225">
    <property type="term" value="P:spindle assembly"/>
    <property type="evidence" value="ECO:0007669"/>
    <property type="project" value="InterPro"/>
</dbReference>
<name>A0A0P4W4N4_SCYOL</name>
<dbReference type="PANTHER" id="PTHR28588:SF1">
    <property type="entry name" value="HAUS AUGMIN-LIKE COMPLEX SUBUNIT 5"/>
    <property type="match status" value="1"/>
</dbReference>
<proteinExistence type="predicted"/>
<organism evidence="2">
    <name type="scientific">Scylla olivacea</name>
    <name type="common">Orange mud crab</name>
    <name type="synonym">Cancer olivacea</name>
    <dbReference type="NCBI Taxonomy" id="85551"/>
    <lineage>
        <taxon>Eukaryota</taxon>
        <taxon>Metazoa</taxon>
        <taxon>Ecdysozoa</taxon>
        <taxon>Arthropoda</taxon>
        <taxon>Crustacea</taxon>
        <taxon>Multicrustacea</taxon>
        <taxon>Malacostraca</taxon>
        <taxon>Eumalacostraca</taxon>
        <taxon>Eucarida</taxon>
        <taxon>Decapoda</taxon>
        <taxon>Pleocyemata</taxon>
        <taxon>Brachyura</taxon>
        <taxon>Eubrachyura</taxon>
        <taxon>Portunoidea</taxon>
        <taxon>Portunidae</taxon>
        <taxon>Portuninae</taxon>
        <taxon>Scylla</taxon>
    </lineage>
</organism>
<dbReference type="EMBL" id="GDRN01072492">
    <property type="protein sequence ID" value="JAI63542.1"/>
    <property type="molecule type" value="Transcribed_RNA"/>
</dbReference>
<evidence type="ECO:0000256" key="1">
    <source>
        <dbReference type="SAM" id="Coils"/>
    </source>
</evidence>
<dbReference type="GO" id="GO:0070652">
    <property type="term" value="C:HAUS complex"/>
    <property type="evidence" value="ECO:0007669"/>
    <property type="project" value="InterPro"/>
</dbReference>
<dbReference type="GO" id="GO:0007098">
    <property type="term" value="P:centrosome cycle"/>
    <property type="evidence" value="ECO:0007669"/>
    <property type="project" value="TreeGrafter"/>
</dbReference>
<dbReference type="AlphaFoldDB" id="A0A0P4W4N4"/>
<dbReference type="Pfam" id="PF14817">
    <property type="entry name" value="HAUS5"/>
    <property type="match status" value="1"/>
</dbReference>
<dbReference type="EMBL" id="GDRN01072494">
    <property type="protein sequence ID" value="JAI63541.1"/>
    <property type="molecule type" value="Transcribed_RNA"/>
</dbReference>
<accession>A0A0P4W4N4</accession>
<evidence type="ECO:0000313" key="2">
    <source>
        <dbReference type="EMBL" id="JAI63541.1"/>
    </source>
</evidence>
<protein>
    <submittedName>
        <fullName evidence="2">Uncharacterized protein</fullName>
    </submittedName>
</protein>
<dbReference type="PANTHER" id="PTHR28588">
    <property type="entry name" value="HAUS AUGMIN-LIKE COMPLEX SUBUNIT 5"/>
    <property type="match status" value="1"/>
</dbReference>
<dbReference type="InterPro" id="IPR029131">
    <property type="entry name" value="HAUS5"/>
</dbReference>